<proteinExistence type="predicted"/>
<gene>
    <name evidence="1" type="ORF">AJAP_42700</name>
</gene>
<sequence>MTTFAPHVNPRVDELEEMVEAAVMPTQPELRTAAALIRALKLTDQVPFDPANPKHEDFAALMEVEKAARIAIANARAVMVKGWVAEAGGSLGPVAADLGVSKQTLSRMLVDHQKRVEART</sequence>
<protein>
    <submittedName>
        <fullName evidence="1">Uncharacterized protein</fullName>
    </submittedName>
</protein>
<dbReference type="EMBL" id="CP008954">
    <property type="protein sequence ID" value="AIG81307.1"/>
    <property type="molecule type" value="Genomic_DNA"/>
</dbReference>
<dbReference type="HOGENOM" id="CLU_2044766_0_0_11"/>
<evidence type="ECO:0000313" key="1">
    <source>
        <dbReference type="EMBL" id="AIG81307.1"/>
    </source>
</evidence>
<reference evidence="1 2" key="1">
    <citation type="journal article" date="2014" name="J. Biotechnol.">
        <title>Complete genome sequence of the actinobacterium Amycolatopsis japonica MG417-CF17(T) (=DSM 44213T) producing (S,S)-N,N'-ethylenediaminedisuccinic acid.</title>
        <authorList>
            <person name="Stegmann E."/>
            <person name="Albersmeier A."/>
            <person name="Spohn M."/>
            <person name="Gert H."/>
            <person name="Weber T."/>
            <person name="Wohlleben W."/>
            <person name="Kalinowski J."/>
            <person name="Ruckert C."/>
        </authorList>
    </citation>
    <scope>NUCLEOTIDE SEQUENCE [LARGE SCALE GENOMIC DNA]</scope>
    <source>
        <strain evidence="2">MG417-CF17 (DSM 44213)</strain>
        <plasmid evidence="1">pAmyja1</plasmid>
    </source>
</reference>
<dbReference type="KEGG" id="aja:AJAP_42700"/>
<name>A0A075V4K7_9PSEU</name>
<geneLocation type="plasmid" evidence="1 2">
    <name>pAmyja1</name>
</geneLocation>
<accession>A0A075V4K7</accession>
<dbReference type="Proteomes" id="UP000028492">
    <property type="component" value="Plasmid pAmyja1"/>
</dbReference>
<keyword evidence="2" id="KW-1185">Reference proteome</keyword>
<keyword evidence="1" id="KW-0614">Plasmid</keyword>
<organism evidence="1 2">
    <name type="scientific">Amycolatopsis japonica</name>
    <dbReference type="NCBI Taxonomy" id="208439"/>
    <lineage>
        <taxon>Bacteria</taxon>
        <taxon>Bacillati</taxon>
        <taxon>Actinomycetota</taxon>
        <taxon>Actinomycetes</taxon>
        <taxon>Pseudonocardiales</taxon>
        <taxon>Pseudonocardiaceae</taxon>
        <taxon>Amycolatopsis</taxon>
        <taxon>Amycolatopsis japonica group</taxon>
    </lineage>
</organism>
<evidence type="ECO:0000313" key="2">
    <source>
        <dbReference type="Proteomes" id="UP000028492"/>
    </source>
</evidence>
<dbReference type="AlphaFoldDB" id="A0A075V4K7"/>
<dbReference type="RefSeq" id="WP_148311777.1">
    <property type="nucleotide sequence ID" value="NZ_CP008954.1"/>
</dbReference>